<evidence type="ECO:0000256" key="3">
    <source>
        <dbReference type="ARBA" id="ARBA00022723"/>
    </source>
</evidence>
<evidence type="ECO:0000256" key="8">
    <source>
        <dbReference type="ARBA" id="ARBA00023125"/>
    </source>
</evidence>
<evidence type="ECO:0000256" key="12">
    <source>
        <dbReference type="PROSITE-ProRule" id="PRU00309"/>
    </source>
</evidence>
<keyword evidence="3" id="KW-0479">Metal-binding</keyword>
<dbReference type="InterPro" id="IPR038441">
    <property type="entry name" value="THAP_Znf_sf"/>
</dbReference>
<keyword evidence="5" id="KW-0862">Zinc</keyword>
<evidence type="ECO:0000256" key="4">
    <source>
        <dbReference type="ARBA" id="ARBA00022771"/>
    </source>
</evidence>
<evidence type="ECO:0000313" key="14">
    <source>
        <dbReference type="Proteomes" id="UP000301870"/>
    </source>
</evidence>
<name>A0A9J7DUS5_SPOLT</name>
<comment type="similarity">
    <text evidence="2">Belongs to the THAP1 family.</text>
</comment>
<evidence type="ECO:0000313" key="15">
    <source>
        <dbReference type="RefSeq" id="XP_022818838.1"/>
    </source>
</evidence>
<dbReference type="SMART" id="SM00692">
    <property type="entry name" value="DM3"/>
    <property type="match status" value="1"/>
</dbReference>
<comment type="subcellular location">
    <subcellularLocation>
        <location evidence="1">Nucleus</location>
        <location evidence="1">Nucleoplasm</location>
    </subcellularLocation>
</comment>
<dbReference type="SMART" id="SM00980">
    <property type="entry name" value="THAP"/>
    <property type="match status" value="1"/>
</dbReference>
<dbReference type="GeneID" id="111351260"/>
<dbReference type="InterPro" id="IPR026516">
    <property type="entry name" value="THAP1/10"/>
</dbReference>
<dbReference type="RefSeq" id="XP_022818838.1">
    <property type="nucleotide sequence ID" value="XM_022963070.1"/>
</dbReference>
<keyword evidence="10" id="KW-0539">Nucleus</keyword>
<organism evidence="14 15">
    <name type="scientific">Spodoptera litura</name>
    <name type="common">Asian cotton leafworm</name>
    <dbReference type="NCBI Taxonomy" id="69820"/>
    <lineage>
        <taxon>Eukaryota</taxon>
        <taxon>Metazoa</taxon>
        <taxon>Ecdysozoa</taxon>
        <taxon>Arthropoda</taxon>
        <taxon>Hexapoda</taxon>
        <taxon>Insecta</taxon>
        <taxon>Pterygota</taxon>
        <taxon>Neoptera</taxon>
        <taxon>Endopterygota</taxon>
        <taxon>Lepidoptera</taxon>
        <taxon>Glossata</taxon>
        <taxon>Ditrysia</taxon>
        <taxon>Noctuoidea</taxon>
        <taxon>Noctuidae</taxon>
        <taxon>Amphipyrinae</taxon>
        <taxon>Spodoptera</taxon>
    </lineage>
</organism>
<evidence type="ECO:0000256" key="6">
    <source>
        <dbReference type="ARBA" id="ARBA00023015"/>
    </source>
</evidence>
<dbReference type="PANTHER" id="PTHR46600:SF1">
    <property type="entry name" value="THAP DOMAIN-CONTAINING PROTEIN 1"/>
    <property type="match status" value="1"/>
</dbReference>
<dbReference type="PROSITE" id="PS50950">
    <property type="entry name" value="ZF_THAP"/>
    <property type="match status" value="1"/>
</dbReference>
<sequence length="166" mass="18573">MVKKCCVYTCPSESYGGCNISFHSFPKNEEMQQKWLSSIHVKQKITKNSVVCSRHFEPSCFYSANSRLLLKTDAIPTIPPAKKKGKSNYTQIKMGLGQKLHPATETVSSSIHCQQDHSNRLCEASTLRPAFAKSPKADLIEECHKETQILPASNQYNNDGIVIEVL</sequence>
<dbReference type="Proteomes" id="UP000301870">
    <property type="component" value="Chromosome 13"/>
</dbReference>
<dbReference type="Pfam" id="PF05485">
    <property type="entry name" value="THAP"/>
    <property type="match status" value="1"/>
</dbReference>
<dbReference type="SUPFAM" id="SSF57716">
    <property type="entry name" value="Glucocorticoid receptor-like (DNA-binding domain)"/>
    <property type="match status" value="1"/>
</dbReference>
<evidence type="ECO:0000256" key="7">
    <source>
        <dbReference type="ARBA" id="ARBA00023054"/>
    </source>
</evidence>
<feature type="domain" description="THAP-type" evidence="13">
    <location>
        <begin position="1"/>
        <end position="79"/>
    </location>
</feature>
<dbReference type="InterPro" id="IPR006612">
    <property type="entry name" value="THAP_Znf"/>
</dbReference>
<proteinExistence type="inferred from homology"/>
<dbReference type="OrthoDB" id="5982876at2759"/>
<accession>A0A9J7DUS5</accession>
<keyword evidence="9" id="KW-0804">Transcription</keyword>
<evidence type="ECO:0000256" key="1">
    <source>
        <dbReference type="ARBA" id="ARBA00004642"/>
    </source>
</evidence>
<evidence type="ECO:0000259" key="13">
    <source>
        <dbReference type="PROSITE" id="PS50950"/>
    </source>
</evidence>
<evidence type="ECO:0000256" key="2">
    <source>
        <dbReference type="ARBA" id="ARBA00006177"/>
    </source>
</evidence>
<evidence type="ECO:0000256" key="9">
    <source>
        <dbReference type="ARBA" id="ARBA00023163"/>
    </source>
</evidence>
<keyword evidence="8 12" id="KW-0238">DNA-binding</keyword>
<gene>
    <name evidence="15" type="primary">LOC111351260</name>
</gene>
<reference evidence="15" key="1">
    <citation type="submission" date="2025-08" db="UniProtKB">
        <authorList>
            <consortium name="RefSeq"/>
        </authorList>
    </citation>
    <scope>IDENTIFICATION</scope>
    <source>
        <strain evidence="15">Ishihara</strain>
        <tissue evidence="15">Whole body</tissue>
    </source>
</reference>
<dbReference type="GO" id="GO:0005654">
    <property type="term" value="C:nucleoplasm"/>
    <property type="evidence" value="ECO:0007669"/>
    <property type="project" value="UniProtKB-SubCell"/>
</dbReference>
<protein>
    <submittedName>
        <fullName evidence="15">THAP domain-containing protein 1-like isoform X1</fullName>
    </submittedName>
</protein>
<dbReference type="PANTHER" id="PTHR46600">
    <property type="entry name" value="THAP DOMAIN-CONTAINING"/>
    <property type="match status" value="1"/>
</dbReference>
<dbReference type="KEGG" id="sliu:111351260"/>
<keyword evidence="4 12" id="KW-0863">Zinc-finger</keyword>
<keyword evidence="6" id="KW-0805">Transcription regulation</keyword>
<keyword evidence="14" id="KW-1185">Reference proteome</keyword>
<evidence type="ECO:0000256" key="11">
    <source>
        <dbReference type="ARBA" id="ARBA00023306"/>
    </source>
</evidence>
<keyword evidence="11" id="KW-0131">Cell cycle</keyword>
<keyword evidence="7" id="KW-0175">Coiled coil</keyword>
<evidence type="ECO:0000256" key="10">
    <source>
        <dbReference type="ARBA" id="ARBA00023242"/>
    </source>
</evidence>
<dbReference type="GO" id="GO:0043565">
    <property type="term" value="F:sequence-specific DNA binding"/>
    <property type="evidence" value="ECO:0007669"/>
    <property type="project" value="InterPro"/>
</dbReference>
<dbReference type="GO" id="GO:0008270">
    <property type="term" value="F:zinc ion binding"/>
    <property type="evidence" value="ECO:0007669"/>
    <property type="project" value="UniProtKB-KW"/>
</dbReference>
<evidence type="ECO:0000256" key="5">
    <source>
        <dbReference type="ARBA" id="ARBA00022833"/>
    </source>
</evidence>
<dbReference type="Gene3D" id="6.20.210.20">
    <property type="entry name" value="THAP domain"/>
    <property type="match status" value="1"/>
</dbReference>
<dbReference type="AlphaFoldDB" id="A0A9J7DUS5"/>